<proteinExistence type="predicted"/>
<gene>
    <name evidence="1" type="ORF">SLA_2387</name>
</gene>
<name>A0A160NYG9_STRLU</name>
<keyword evidence="2" id="KW-1185">Reference proteome</keyword>
<dbReference type="Proteomes" id="UP000217676">
    <property type="component" value="Chromosome"/>
</dbReference>
<reference evidence="1 2" key="1">
    <citation type="journal article" date="2016" name="Genome Announc.">
        <title>Complete Genome Sequence of Thiostrepton-Producing Streptomyces laurentii ATCC 31255.</title>
        <authorList>
            <person name="Doi K."/>
            <person name="Fujino Y."/>
            <person name="Nagayoshi Y."/>
            <person name="Ohshima T."/>
            <person name="Ogata S."/>
        </authorList>
    </citation>
    <scope>NUCLEOTIDE SEQUENCE [LARGE SCALE GENOMIC DNA]</scope>
    <source>
        <strain evidence="1 2">ATCC 31255</strain>
    </source>
</reference>
<accession>A0A160NYG9</accession>
<sequence length="171" mass="19385">MSTRLTTERLAEIRAGQYTYRTVEQLDRDIRDLLAYTDDLRAELAEGKGTADCGEPTPLPAPGRARAAEVRFTVHGLVQLLEPTLRDLEPDHYGYTYRQLGGFLPDELNVELPRGTEHMEHAHFPGRVMPAEINVQVSTAVTRDGSRYMSIEWRRERRPAAQSSGHLRRTA</sequence>
<dbReference type="EMBL" id="AP017424">
    <property type="protein sequence ID" value="BAU83314.1"/>
    <property type="molecule type" value="Genomic_DNA"/>
</dbReference>
<evidence type="ECO:0000313" key="1">
    <source>
        <dbReference type="EMBL" id="BAU83314.1"/>
    </source>
</evidence>
<evidence type="ECO:0000313" key="2">
    <source>
        <dbReference type="Proteomes" id="UP000217676"/>
    </source>
</evidence>
<organism evidence="1 2">
    <name type="scientific">Streptomyces laurentii</name>
    <dbReference type="NCBI Taxonomy" id="39478"/>
    <lineage>
        <taxon>Bacteria</taxon>
        <taxon>Bacillati</taxon>
        <taxon>Actinomycetota</taxon>
        <taxon>Actinomycetes</taxon>
        <taxon>Kitasatosporales</taxon>
        <taxon>Streptomycetaceae</taxon>
        <taxon>Streptomyces</taxon>
    </lineage>
</organism>
<dbReference type="KEGG" id="slau:SLA_2387"/>
<dbReference type="AlphaFoldDB" id="A0A160NYG9"/>
<protein>
    <submittedName>
        <fullName evidence="1">Uncharacterized protein</fullName>
    </submittedName>
</protein>